<name>A0A497JFK7_9ARCH</name>
<sequence>MLNALKIIFVDKVAFVLHSQFILFIILLALNFKVIKSALRVRLRALMLMLCIISAALSPLVYLNALGERQMADQVEVAHRFLTLKDFSYSYKFFYGPFYPYLL</sequence>
<protein>
    <submittedName>
        <fullName evidence="2">Uncharacterized protein</fullName>
    </submittedName>
</protein>
<keyword evidence="1" id="KW-0812">Transmembrane</keyword>
<keyword evidence="1" id="KW-0472">Membrane</keyword>
<reference evidence="2 3" key="1">
    <citation type="submission" date="2018-06" db="EMBL/GenBank/DDBJ databases">
        <title>Extensive metabolic versatility and redundancy in microbially diverse, dynamic hydrothermal sediments.</title>
        <authorList>
            <person name="Dombrowski N."/>
            <person name="Teske A."/>
            <person name="Baker B.J."/>
        </authorList>
    </citation>
    <scope>NUCLEOTIDE SEQUENCE [LARGE SCALE GENOMIC DNA]</scope>
    <source>
        <strain evidence="2">B9_G13</strain>
    </source>
</reference>
<comment type="caution">
    <text evidence="2">The sequence shown here is derived from an EMBL/GenBank/DDBJ whole genome shotgun (WGS) entry which is preliminary data.</text>
</comment>
<accession>A0A497JFK7</accession>
<organism evidence="2 3">
    <name type="scientific">Candidatus Iainarchaeum sp</name>
    <dbReference type="NCBI Taxonomy" id="3101447"/>
    <lineage>
        <taxon>Archaea</taxon>
        <taxon>Candidatus Iainarchaeota</taxon>
        <taxon>Candidatus Iainarchaeia</taxon>
        <taxon>Candidatus Iainarchaeales</taxon>
        <taxon>Candidatus Iainarchaeaceae</taxon>
        <taxon>Candidatus Iainarchaeum</taxon>
    </lineage>
</organism>
<dbReference type="AlphaFoldDB" id="A0A497JFK7"/>
<evidence type="ECO:0000256" key="1">
    <source>
        <dbReference type="SAM" id="Phobius"/>
    </source>
</evidence>
<keyword evidence="1" id="KW-1133">Transmembrane helix</keyword>
<gene>
    <name evidence="2" type="ORF">DRO07_02960</name>
</gene>
<feature type="transmembrane region" description="Helical" evidence="1">
    <location>
        <begin position="12"/>
        <end position="31"/>
    </location>
</feature>
<evidence type="ECO:0000313" key="2">
    <source>
        <dbReference type="EMBL" id="RLG68884.1"/>
    </source>
</evidence>
<feature type="non-terminal residue" evidence="2">
    <location>
        <position position="103"/>
    </location>
</feature>
<feature type="transmembrane region" description="Helical" evidence="1">
    <location>
        <begin position="43"/>
        <end position="63"/>
    </location>
</feature>
<evidence type="ECO:0000313" key="3">
    <source>
        <dbReference type="Proteomes" id="UP000277633"/>
    </source>
</evidence>
<dbReference type="EMBL" id="QMWO01000113">
    <property type="protein sequence ID" value="RLG68884.1"/>
    <property type="molecule type" value="Genomic_DNA"/>
</dbReference>
<dbReference type="Proteomes" id="UP000277633">
    <property type="component" value="Unassembled WGS sequence"/>
</dbReference>
<proteinExistence type="predicted"/>